<feature type="chain" id="PRO_5040558290" description="CLIP domain-containing serine protease" evidence="6">
    <location>
        <begin position="19"/>
        <end position="384"/>
    </location>
</feature>
<dbReference type="PANTHER" id="PTHR24264:SF83">
    <property type="entry name" value="COMPLEMENT FACTOR I"/>
    <property type="match status" value="1"/>
</dbReference>
<keyword evidence="1 6" id="KW-0645">Protease</keyword>
<evidence type="ECO:0000313" key="7">
    <source>
        <dbReference type="EMBL" id="CAD7225617.1"/>
    </source>
</evidence>
<dbReference type="PANTHER" id="PTHR24264">
    <property type="entry name" value="TRYPSIN-RELATED"/>
    <property type="match status" value="1"/>
</dbReference>
<organism evidence="7">
    <name type="scientific">Cyprideis torosa</name>
    <dbReference type="NCBI Taxonomy" id="163714"/>
    <lineage>
        <taxon>Eukaryota</taxon>
        <taxon>Metazoa</taxon>
        <taxon>Ecdysozoa</taxon>
        <taxon>Arthropoda</taxon>
        <taxon>Crustacea</taxon>
        <taxon>Oligostraca</taxon>
        <taxon>Ostracoda</taxon>
        <taxon>Podocopa</taxon>
        <taxon>Podocopida</taxon>
        <taxon>Cytherocopina</taxon>
        <taxon>Cytheroidea</taxon>
        <taxon>Cytherideidae</taxon>
        <taxon>Cyprideis</taxon>
    </lineage>
</organism>
<evidence type="ECO:0000256" key="2">
    <source>
        <dbReference type="ARBA" id="ARBA00022729"/>
    </source>
</evidence>
<keyword evidence="3 6" id="KW-0378">Hydrolase</keyword>
<dbReference type="InterPro" id="IPR001314">
    <property type="entry name" value="Peptidase_S1A"/>
</dbReference>
<sequence length="384" mass="42548">MWQGALVLLLLWVQQHHCQHQECTALSREPGVCTDVNVCRPLRPVIDFIKDNTKPVSRRAAAVNFLRRSRCPSRGSQRRKVRHQFNRTCTTTIQADKVVGGKPANVGSWPWAALLVYDDKLAIRCGGLLIADGWILTAAHCVKNGISPPGSQRRKVRHQFNRTCTTTIQADKVVGGKPANVGSWPWAALLVYDDQLAIRCGGLLIADGWILTAAHCVKNGIRPNLVRLGDHDLFRTDDIEHRTYPVLRIIPHEDYGKPLRGDNDIALIEINQSQGYPGGQFSDVLQQVQLTVVPTDDCAAIFKRGNFGDVVDEHKLCAYEEGKDTCGGDSGGGLFLPRPTTPGEPLKYYVIGIVAFGFRCAEVGFPGVYTRVTDYLDWINARID</sequence>
<evidence type="ECO:0000256" key="4">
    <source>
        <dbReference type="ARBA" id="ARBA00022825"/>
    </source>
</evidence>
<feature type="signal peptide" evidence="6">
    <location>
        <begin position="1"/>
        <end position="18"/>
    </location>
</feature>
<comment type="similarity">
    <text evidence="6">Belongs to the peptidase S1 family. CLIP subfamily.</text>
</comment>
<dbReference type="PROSITE" id="PS50240">
    <property type="entry name" value="TRYPSIN_DOM"/>
    <property type="match status" value="1"/>
</dbReference>
<dbReference type="SMART" id="SM00020">
    <property type="entry name" value="Tryp_SPc"/>
    <property type="match status" value="1"/>
</dbReference>
<keyword evidence="2 6" id="KW-0732">Signal</keyword>
<gene>
    <name evidence="7" type="ORF">CTOB1V02_LOCUS3552</name>
</gene>
<protein>
    <recommendedName>
        <fullName evidence="6">CLIP domain-containing serine protease</fullName>
        <ecNumber evidence="6">3.4.21.-</ecNumber>
    </recommendedName>
</protein>
<evidence type="ECO:0000256" key="3">
    <source>
        <dbReference type="ARBA" id="ARBA00022801"/>
    </source>
</evidence>
<accession>A0A7R8ZIF7</accession>
<evidence type="ECO:0000256" key="6">
    <source>
        <dbReference type="RuleBase" id="RU366078"/>
    </source>
</evidence>
<dbReference type="InterPro" id="IPR001254">
    <property type="entry name" value="Trypsin_dom"/>
</dbReference>
<dbReference type="InterPro" id="IPR009003">
    <property type="entry name" value="Peptidase_S1_PA"/>
</dbReference>
<comment type="subcellular location">
    <subcellularLocation>
        <location evidence="6">Secreted</location>
    </subcellularLocation>
</comment>
<dbReference type="InterPro" id="IPR050127">
    <property type="entry name" value="Serine_Proteases_S1"/>
</dbReference>
<keyword evidence="4 6" id="KW-0720">Serine protease</keyword>
<proteinExistence type="inferred from homology"/>
<dbReference type="EC" id="3.4.21.-" evidence="6"/>
<keyword evidence="5" id="KW-1015">Disulfide bond</keyword>
<evidence type="ECO:0000256" key="1">
    <source>
        <dbReference type="ARBA" id="ARBA00022670"/>
    </source>
</evidence>
<dbReference type="EMBL" id="OB660614">
    <property type="protein sequence ID" value="CAD7225617.1"/>
    <property type="molecule type" value="Genomic_DNA"/>
</dbReference>
<dbReference type="SUPFAM" id="SSF50494">
    <property type="entry name" value="Trypsin-like serine proteases"/>
    <property type="match status" value="2"/>
</dbReference>
<dbReference type="Gene3D" id="2.40.10.10">
    <property type="entry name" value="Trypsin-like serine proteases"/>
    <property type="match status" value="4"/>
</dbReference>
<dbReference type="InterPro" id="IPR043504">
    <property type="entry name" value="Peptidase_S1_PA_chymotrypsin"/>
</dbReference>
<dbReference type="GO" id="GO:0006508">
    <property type="term" value="P:proteolysis"/>
    <property type="evidence" value="ECO:0007669"/>
    <property type="project" value="UniProtKB-KW"/>
</dbReference>
<dbReference type="InterPro" id="IPR022700">
    <property type="entry name" value="CLIP"/>
</dbReference>
<dbReference type="PRINTS" id="PR00722">
    <property type="entry name" value="CHYMOTRYPSIN"/>
</dbReference>
<dbReference type="GO" id="GO:0004252">
    <property type="term" value="F:serine-type endopeptidase activity"/>
    <property type="evidence" value="ECO:0007669"/>
    <property type="project" value="UniProtKB-UniRule"/>
</dbReference>
<name>A0A7R8ZIF7_9CRUS</name>
<dbReference type="GO" id="GO:0005615">
    <property type="term" value="C:extracellular space"/>
    <property type="evidence" value="ECO:0007669"/>
    <property type="project" value="TreeGrafter"/>
</dbReference>
<dbReference type="AlphaFoldDB" id="A0A7R8ZIF7"/>
<dbReference type="Pfam" id="PF00089">
    <property type="entry name" value="Trypsin"/>
    <property type="match status" value="3"/>
</dbReference>
<dbReference type="Pfam" id="PF12032">
    <property type="entry name" value="CLIP"/>
    <property type="match status" value="1"/>
</dbReference>
<reference evidence="7" key="1">
    <citation type="submission" date="2020-11" db="EMBL/GenBank/DDBJ databases">
        <authorList>
            <person name="Tran Van P."/>
        </authorList>
    </citation>
    <scope>NUCLEOTIDE SEQUENCE</scope>
</reference>
<dbReference type="PROSITE" id="PS00134">
    <property type="entry name" value="TRYPSIN_HIS"/>
    <property type="match status" value="1"/>
</dbReference>
<keyword evidence="6" id="KW-0964">Secreted</keyword>
<dbReference type="InterPro" id="IPR018114">
    <property type="entry name" value="TRYPSIN_HIS"/>
</dbReference>
<evidence type="ECO:0000256" key="5">
    <source>
        <dbReference type="ARBA" id="ARBA00023157"/>
    </source>
</evidence>
<dbReference type="OrthoDB" id="425190at2759"/>
<comment type="domain">
    <text evidence="6">The clip domain consists of 35-55 residues which are 'knitted' together usually by 3 conserved disulfide bonds forming a clip-like compact structure.</text>
</comment>
<dbReference type="CDD" id="cd00190">
    <property type="entry name" value="Tryp_SPc"/>
    <property type="match status" value="1"/>
</dbReference>